<dbReference type="KEGG" id="atr:18441799"/>
<dbReference type="Gramene" id="ERN13554">
    <property type="protein sequence ID" value="ERN13554"/>
    <property type="gene ID" value="AMTR_s00041p00235540"/>
</dbReference>
<dbReference type="AlphaFoldDB" id="W1PZG3"/>
<dbReference type="InterPro" id="IPR004873">
    <property type="entry name" value="BURP_dom"/>
</dbReference>
<proteinExistence type="predicted"/>
<name>W1PZG3_AMBTC</name>
<reference evidence="3" key="1">
    <citation type="journal article" date="2013" name="Science">
        <title>The Amborella genome and the evolution of flowering plants.</title>
        <authorList>
            <consortium name="Amborella Genome Project"/>
        </authorList>
    </citation>
    <scope>NUCLEOTIDE SEQUENCE [LARGE SCALE GENOMIC DNA]</scope>
</reference>
<accession>W1PZG3</accession>
<organism evidence="2 3">
    <name type="scientific">Amborella trichopoda</name>
    <dbReference type="NCBI Taxonomy" id="13333"/>
    <lineage>
        <taxon>Eukaryota</taxon>
        <taxon>Viridiplantae</taxon>
        <taxon>Streptophyta</taxon>
        <taxon>Embryophyta</taxon>
        <taxon>Tracheophyta</taxon>
        <taxon>Spermatophyta</taxon>
        <taxon>Magnoliopsida</taxon>
        <taxon>Amborellales</taxon>
        <taxon>Amborellaceae</taxon>
        <taxon>Amborella</taxon>
    </lineage>
</organism>
<keyword evidence="3" id="KW-1185">Reference proteome</keyword>
<dbReference type="PANTHER" id="PTHR31236">
    <property type="entry name" value="BURP DOMAIN PROTEIN USPL1-LIKE"/>
    <property type="match status" value="1"/>
</dbReference>
<evidence type="ECO:0000313" key="3">
    <source>
        <dbReference type="Proteomes" id="UP000017836"/>
    </source>
</evidence>
<gene>
    <name evidence="2" type="ORF">AMTR_s00041p00235540</name>
</gene>
<dbReference type="PROSITE" id="PS51277">
    <property type="entry name" value="BURP"/>
    <property type="match status" value="1"/>
</dbReference>
<dbReference type="Proteomes" id="UP000017836">
    <property type="component" value="Unassembled WGS sequence"/>
</dbReference>
<dbReference type="PANTHER" id="PTHR31236:SF2">
    <property type="entry name" value="BURP DOMAIN PROTEIN RD22"/>
    <property type="match status" value="1"/>
</dbReference>
<protein>
    <recommendedName>
        <fullName evidence="1">BURP domain-containing protein</fullName>
    </recommendedName>
</protein>
<dbReference type="InterPro" id="IPR044816">
    <property type="entry name" value="BURP"/>
</dbReference>
<dbReference type="HOGENOM" id="CLU_1899027_0_0_1"/>
<dbReference type="Pfam" id="PF03181">
    <property type="entry name" value="BURP"/>
    <property type="match status" value="1"/>
</dbReference>
<evidence type="ECO:0000313" key="2">
    <source>
        <dbReference type="EMBL" id="ERN13554.1"/>
    </source>
</evidence>
<sequence>MGLGNQDPRFLNNELTKEHCDPKETTLFLEEELKVGMNKNFHFRKYNFNNASPSLPRENADSIAFLSVELPRIVPRFAFPPASCEANEVHETLVWCESLKAEEKCLTSLEAMIDYVTPSSLDHHNITMLHTSIH</sequence>
<evidence type="ECO:0000259" key="1">
    <source>
        <dbReference type="PROSITE" id="PS51277"/>
    </source>
</evidence>
<feature type="domain" description="BURP" evidence="1">
    <location>
        <begin position="27"/>
        <end position="134"/>
    </location>
</feature>
<dbReference type="EMBL" id="KI392588">
    <property type="protein sequence ID" value="ERN13554.1"/>
    <property type="molecule type" value="Genomic_DNA"/>
</dbReference>